<dbReference type="PANTHER" id="PTHR10502">
    <property type="entry name" value="ANNEXIN"/>
    <property type="match status" value="1"/>
</dbReference>
<evidence type="ECO:0000256" key="11">
    <source>
        <dbReference type="RuleBase" id="RU003540"/>
    </source>
</evidence>
<dbReference type="Pfam" id="PF00191">
    <property type="entry name" value="Annexin"/>
    <property type="match status" value="4"/>
</dbReference>
<keyword evidence="12" id="KW-1185">Reference proteome</keyword>
<evidence type="ECO:0000256" key="4">
    <source>
        <dbReference type="ARBA" id="ARBA00022737"/>
    </source>
</evidence>
<protein>
    <recommendedName>
        <fullName evidence="10 11">Annexin</fullName>
    </recommendedName>
</protein>
<dbReference type="InterPro" id="IPR001464">
    <property type="entry name" value="Annexin"/>
</dbReference>
<reference evidence="13" key="1">
    <citation type="submission" date="2025-08" db="UniProtKB">
        <authorList>
            <consortium name="RefSeq"/>
        </authorList>
    </citation>
    <scope>IDENTIFICATION</scope>
</reference>
<gene>
    <name evidence="13" type="primary">LOC115216412</name>
</gene>
<evidence type="ECO:0000256" key="1">
    <source>
        <dbReference type="ARBA" id="ARBA00004340"/>
    </source>
</evidence>
<dbReference type="PRINTS" id="PR00196">
    <property type="entry name" value="ANNEXIN"/>
</dbReference>
<dbReference type="GO" id="GO:0005737">
    <property type="term" value="C:cytoplasm"/>
    <property type="evidence" value="ECO:0007669"/>
    <property type="project" value="TreeGrafter"/>
</dbReference>
<dbReference type="InterPro" id="IPR018252">
    <property type="entry name" value="Annexin_repeat_CS"/>
</dbReference>
<dbReference type="FunFam" id="1.10.220.10:FF:000001">
    <property type="entry name" value="Annexin"/>
    <property type="match status" value="1"/>
</dbReference>
<evidence type="ECO:0000256" key="9">
    <source>
        <dbReference type="ARBA" id="ARBA00060393"/>
    </source>
</evidence>
<dbReference type="GO" id="GO:0001786">
    <property type="term" value="F:phosphatidylserine binding"/>
    <property type="evidence" value="ECO:0007669"/>
    <property type="project" value="TreeGrafter"/>
</dbReference>
<dbReference type="GO" id="GO:0005509">
    <property type="term" value="F:calcium ion binding"/>
    <property type="evidence" value="ECO:0007669"/>
    <property type="project" value="InterPro"/>
</dbReference>
<dbReference type="PANTHER" id="PTHR10502:SF102">
    <property type="entry name" value="ANNEXIN B11"/>
    <property type="match status" value="1"/>
</dbReference>
<dbReference type="KEGG" id="osn:115216412"/>
<evidence type="ECO:0000313" key="12">
    <source>
        <dbReference type="Proteomes" id="UP000515154"/>
    </source>
</evidence>
<accession>A0A6P7SUK2</accession>
<evidence type="ECO:0000313" key="13">
    <source>
        <dbReference type="RefSeq" id="XP_029641586.1"/>
    </source>
</evidence>
<dbReference type="GO" id="GO:0005576">
    <property type="term" value="C:extracellular region"/>
    <property type="evidence" value="ECO:0007669"/>
    <property type="project" value="UniProtKB-SubCell"/>
</dbReference>
<name>A0A6P7SUK2_9MOLL</name>
<evidence type="ECO:0000256" key="2">
    <source>
        <dbReference type="ARBA" id="ARBA00004550"/>
    </source>
</evidence>
<keyword evidence="5 11" id="KW-0106">Calcium</keyword>
<dbReference type="SUPFAM" id="SSF47874">
    <property type="entry name" value="Annexin"/>
    <property type="match status" value="1"/>
</dbReference>
<keyword evidence="4 11" id="KW-0677">Repeat</keyword>
<dbReference type="GO" id="GO:0043657">
    <property type="term" value="C:host cell"/>
    <property type="evidence" value="ECO:0007669"/>
    <property type="project" value="UniProtKB-SubCell"/>
</dbReference>
<dbReference type="InterPro" id="IPR037104">
    <property type="entry name" value="Annexin_sf"/>
</dbReference>
<keyword evidence="7 11" id="KW-0111">Calcium/phospholipid-binding</keyword>
<dbReference type="GO" id="GO:0005634">
    <property type="term" value="C:nucleus"/>
    <property type="evidence" value="ECO:0007669"/>
    <property type="project" value="TreeGrafter"/>
</dbReference>
<evidence type="ECO:0000256" key="3">
    <source>
        <dbReference type="ARBA" id="ARBA00007831"/>
    </source>
</evidence>
<dbReference type="FunFam" id="1.10.220.10:FF:000003">
    <property type="entry name" value="Annexin"/>
    <property type="match status" value="1"/>
</dbReference>
<organism evidence="12 13">
    <name type="scientific">Octopus sinensis</name>
    <name type="common">East Asian common octopus</name>
    <dbReference type="NCBI Taxonomy" id="2607531"/>
    <lineage>
        <taxon>Eukaryota</taxon>
        <taxon>Metazoa</taxon>
        <taxon>Spiralia</taxon>
        <taxon>Lophotrochozoa</taxon>
        <taxon>Mollusca</taxon>
        <taxon>Cephalopoda</taxon>
        <taxon>Coleoidea</taxon>
        <taxon>Octopodiformes</taxon>
        <taxon>Octopoda</taxon>
        <taxon>Incirrata</taxon>
        <taxon>Octopodidae</taxon>
        <taxon>Octopus</taxon>
    </lineage>
</organism>
<evidence type="ECO:0000256" key="6">
    <source>
        <dbReference type="ARBA" id="ARBA00023216"/>
    </source>
</evidence>
<dbReference type="PROSITE" id="PS00223">
    <property type="entry name" value="ANNEXIN_1"/>
    <property type="match status" value="1"/>
</dbReference>
<evidence type="ECO:0000256" key="5">
    <source>
        <dbReference type="ARBA" id="ARBA00022837"/>
    </source>
</evidence>
<proteinExistence type="inferred from homology"/>
<sequence>MATVVPAPDFNAETAAEGLRKAMKGFGTDEAAIIKIMTSHTNQQRIEIERVFKAMFGKDLRKEIKSEIGGHFEDVIMALMDPPRVYDAKELKRAMKGLGTDEDALIEILLTRNNDEIAEIKQHFKKLFGDQLEDAIISETSGHLKRILVSQTTCARSTDMNVDAALANKDAQELYDAGEGKFGTDESAFNKVLSMRSRPQLIATFAAYEKIADRDIMDSIQRETSGDLQKAYLTIVKSIREMHTFFAESLYYSMKGAGTNDATLIRIVVSRSEVDMVQIKEKFNEVLGKTLGSFIKGDCSGDYKKVLLSLIGDPK</sequence>
<keyword evidence="6 11" id="KW-0041">Annexin</keyword>
<evidence type="ECO:0000256" key="7">
    <source>
        <dbReference type="ARBA" id="ARBA00023302"/>
    </source>
</evidence>
<dbReference type="RefSeq" id="XP_029641586.1">
    <property type="nucleotide sequence ID" value="XM_029785726.2"/>
</dbReference>
<evidence type="ECO:0000256" key="10">
    <source>
        <dbReference type="ARBA" id="ARBA00077076"/>
    </source>
</evidence>
<dbReference type="SMART" id="SM00335">
    <property type="entry name" value="ANX"/>
    <property type="match status" value="4"/>
</dbReference>
<dbReference type="PROSITE" id="PS51897">
    <property type="entry name" value="ANNEXIN_2"/>
    <property type="match status" value="4"/>
</dbReference>
<dbReference type="FunFam" id="1.10.220.10:FF:000002">
    <property type="entry name" value="Annexin"/>
    <property type="match status" value="1"/>
</dbReference>
<dbReference type="GO" id="GO:0005544">
    <property type="term" value="F:calcium-dependent phospholipid binding"/>
    <property type="evidence" value="ECO:0007669"/>
    <property type="project" value="UniProtKB-KW"/>
</dbReference>
<comment type="subcellular location">
    <subcellularLocation>
        <location evidence="1">Host cell</location>
    </subcellularLocation>
    <subcellularLocation>
        <location evidence="2">Secreted</location>
        <location evidence="2">Extracellular exosome</location>
    </subcellularLocation>
    <subcellularLocation>
        <location evidence="9">Tegument</location>
    </subcellularLocation>
</comment>
<dbReference type="GO" id="GO:0005886">
    <property type="term" value="C:plasma membrane"/>
    <property type="evidence" value="ECO:0007669"/>
    <property type="project" value="TreeGrafter"/>
</dbReference>
<dbReference type="InterPro" id="IPR018502">
    <property type="entry name" value="Annexin_repeat"/>
</dbReference>
<comment type="similarity">
    <text evidence="3 11">Belongs to the annexin family.</text>
</comment>
<dbReference type="FunFam" id="1.10.220.10:FF:000004">
    <property type="entry name" value="Annexin"/>
    <property type="match status" value="1"/>
</dbReference>
<comment type="function">
    <text evidence="8">Involved in reproduction of the worm. Involved in host-parasite interaction. Delivered into the host cell by means of parasite exosomes. Binds to acidic phospholipid membranes in a calcium-dependent manner in vitro. Causes aggregation of liposomes in the presence of calcium, but not in its absence. Likely to promote membrane fusion. May provide structural integrity within the tegument.</text>
</comment>
<dbReference type="GO" id="GO:0012506">
    <property type="term" value="C:vesicle membrane"/>
    <property type="evidence" value="ECO:0007669"/>
    <property type="project" value="TreeGrafter"/>
</dbReference>
<dbReference type="Proteomes" id="UP000515154">
    <property type="component" value="Linkage group LG10"/>
</dbReference>
<evidence type="ECO:0000256" key="8">
    <source>
        <dbReference type="ARBA" id="ARBA00059330"/>
    </source>
</evidence>
<dbReference type="AlphaFoldDB" id="A0A6P7SUK2"/>
<dbReference type="Gene3D" id="1.10.220.10">
    <property type="entry name" value="Annexin"/>
    <property type="match status" value="4"/>
</dbReference>
<comment type="domain">
    <text evidence="11">A pair of annexin repeats may form one binding site for calcium and phospholipid.</text>
</comment>